<dbReference type="EMBL" id="ML975208">
    <property type="protein sequence ID" value="KAF1807865.1"/>
    <property type="molecule type" value="Genomic_DNA"/>
</dbReference>
<keyword evidence="2" id="KW-0732">Signal</keyword>
<name>A0A6G1FPV9_9PEZI</name>
<reference evidence="5" key="2">
    <citation type="submission" date="2020-04" db="EMBL/GenBank/DDBJ databases">
        <authorList>
            <consortium name="NCBI Genome Project"/>
        </authorList>
    </citation>
    <scope>NUCLEOTIDE SEQUENCE</scope>
    <source>
        <strain evidence="5">CBS 781.70</strain>
    </source>
</reference>
<evidence type="ECO:0000256" key="2">
    <source>
        <dbReference type="SAM" id="SignalP"/>
    </source>
</evidence>
<feature type="region of interest" description="Disordered" evidence="1">
    <location>
        <begin position="439"/>
        <end position="545"/>
    </location>
</feature>
<dbReference type="PANTHER" id="PTHR37612">
    <property type="entry name" value="FIBROIN HEAVY CHAIN FIB-H LIKE PROTEIN"/>
    <property type="match status" value="1"/>
</dbReference>
<feature type="compositionally biased region" description="Low complexity" evidence="1">
    <location>
        <begin position="504"/>
        <end position="531"/>
    </location>
</feature>
<proteinExistence type="predicted"/>
<evidence type="ECO:0000313" key="3">
    <source>
        <dbReference type="EMBL" id="KAF1807865.1"/>
    </source>
</evidence>
<evidence type="ECO:0000256" key="1">
    <source>
        <dbReference type="SAM" id="MobiDB-lite"/>
    </source>
</evidence>
<gene>
    <name evidence="3 5" type="ORF">P152DRAFT_304977</name>
</gene>
<dbReference type="InterPro" id="IPR052258">
    <property type="entry name" value="Diverse_Func_Domain-Protein"/>
</dbReference>
<feature type="region of interest" description="Disordered" evidence="1">
    <location>
        <begin position="287"/>
        <end position="424"/>
    </location>
</feature>
<accession>A0A6G1FPV9</accession>
<dbReference type="Proteomes" id="UP000504638">
    <property type="component" value="Unplaced"/>
</dbReference>
<evidence type="ECO:0000313" key="5">
    <source>
        <dbReference type="RefSeq" id="XP_033529496.1"/>
    </source>
</evidence>
<feature type="signal peptide" evidence="2">
    <location>
        <begin position="1"/>
        <end position="17"/>
    </location>
</feature>
<sequence>MDLFIVFLASSLALANAELSYNVSSSMTITPGPESSCSANCSVGPPDLTSWVWVPVTITRNITLATVIYIVNNRTNTTKTTTITNTLPADITPPPTNVGGTVVNTFTYEGYNGVNTTKVITYPSLWWDYNESYSWGGTLNISSTTSGGLKDTAPICITAPEGGTTLTLKSHPPYPGVTDYYTWLEDEVLWESCMSSAYGPSISAWPVGSDATTCLPVLSTIRHKYPKSDDTLGLTYTLVEKWERNGLGLYTELFPELATYTDCNQTGVHPVQPIHTVGFLTETSVSFDDSIEPTPPGNSENPGPEPTPLPPTVVPPQPEPTPQPEQPTPSLQPEQPTPSPQPGQPAPSPQPQQPSPSDDVGSIIASLLNPGGNPNPPANSVPAQPAAEPASNAPANPGNDAGIPPGAALAAPAAPAAPGAAAPSDSLAGFIISAIGGEAPVAGATPGTGSGSGSGQENPGIPAGTGSGSGTGTGSGSDSGRGTGSRTGSGIGSGTGSGNGSSGTSGAPAGGASSTGSPSNGTSNPSTSRPTAPLTKPSGAASRGVTMGYGTWSFSFLSLLFRAWSV</sequence>
<feature type="compositionally biased region" description="Pro residues" evidence="1">
    <location>
        <begin position="335"/>
        <end position="354"/>
    </location>
</feature>
<reference evidence="5" key="3">
    <citation type="submission" date="2025-04" db="UniProtKB">
        <authorList>
            <consortium name="RefSeq"/>
        </authorList>
    </citation>
    <scope>IDENTIFICATION</scope>
    <source>
        <strain evidence="5">CBS 781.70</strain>
    </source>
</reference>
<feature type="compositionally biased region" description="Pro residues" evidence="1">
    <location>
        <begin position="303"/>
        <end position="327"/>
    </location>
</feature>
<evidence type="ECO:0000313" key="4">
    <source>
        <dbReference type="Proteomes" id="UP000504638"/>
    </source>
</evidence>
<keyword evidence="4" id="KW-1185">Reference proteome</keyword>
<feature type="compositionally biased region" description="Low complexity" evidence="1">
    <location>
        <begin position="380"/>
        <end position="423"/>
    </location>
</feature>
<dbReference type="GeneID" id="54415682"/>
<protein>
    <submittedName>
        <fullName evidence="3 5">Uncharacterized protein</fullName>
    </submittedName>
</protein>
<organism evidence="3">
    <name type="scientific">Eremomyces bilateralis CBS 781.70</name>
    <dbReference type="NCBI Taxonomy" id="1392243"/>
    <lineage>
        <taxon>Eukaryota</taxon>
        <taxon>Fungi</taxon>
        <taxon>Dikarya</taxon>
        <taxon>Ascomycota</taxon>
        <taxon>Pezizomycotina</taxon>
        <taxon>Dothideomycetes</taxon>
        <taxon>Dothideomycetes incertae sedis</taxon>
        <taxon>Eremomycetales</taxon>
        <taxon>Eremomycetaceae</taxon>
        <taxon>Eremomyces</taxon>
    </lineage>
</organism>
<dbReference type="PRINTS" id="PR01217">
    <property type="entry name" value="PRICHEXTENSN"/>
</dbReference>
<dbReference type="PANTHER" id="PTHR37612:SF20">
    <property type="entry name" value="PER-HEXAMER REPEAT PROTEIN 5-RELATED"/>
    <property type="match status" value="1"/>
</dbReference>
<dbReference type="AlphaFoldDB" id="A0A6G1FPV9"/>
<reference evidence="3 5" key="1">
    <citation type="submission" date="2020-01" db="EMBL/GenBank/DDBJ databases">
        <authorList>
            <consortium name="DOE Joint Genome Institute"/>
            <person name="Haridas S."/>
            <person name="Albert R."/>
            <person name="Binder M."/>
            <person name="Bloem J."/>
            <person name="Labutti K."/>
            <person name="Salamov A."/>
            <person name="Andreopoulos B."/>
            <person name="Baker S.E."/>
            <person name="Barry K."/>
            <person name="Bills G."/>
            <person name="Bluhm B.H."/>
            <person name="Cannon C."/>
            <person name="Castanera R."/>
            <person name="Culley D.E."/>
            <person name="Daum C."/>
            <person name="Ezra D."/>
            <person name="Gonzalez J.B."/>
            <person name="Henrissat B."/>
            <person name="Kuo A."/>
            <person name="Liang C."/>
            <person name="Lipzen A."/>
            <person name="Lutzoni F."/>
            <person name="Magnuson J."/>
            <person name="Mondo S."/>
            <person name="Nolan M."/>
            <person name="Ohm R."/>
            <person name="Pangilinan J."/>
            <person name="Park H.-J."/>
            <person name="Ramirez L."/>
            <person name="Alfaro M."/>
            <person name="Sun H."/>
            <person name="Tritt A."/>
            <person name="Yoshinaga Y."/>
            <person name="Zwiers L.-H."/>
            <person name="Turgeon B.G."/>
            <person name="Goodwin S.B."/>
            <person name="Spatafora J.W."/>
            <person name="Crous P.W."/>
            <person name="Grigoriev I.V."/>
        </authorList>
    </citation>
    <scope>NUCLEOTIDE SEQUENCE</scope>
    <source>
        <strain evidence="3 5">CBS 781.70</strain>
    </source>
</reference>
<feature type="chain" id="PRO_5044631497" evidence="2">
    <location>
        <begin position="18"/>
        <end position="566"/>
    </location>
</feature>
<dbReference type="RefSeq" id="XP_033529496.1">
    <property type="nucleotide sequence ID" value="XM_033675112.1"/>
</dbReference>
<feature type="compositionally biased region" description="Gly residues" evidence="1">
    <location>
        <begin position="463"/>
        <end position="503"/>
    </location>
</feature>